<organism evidence="5">
    <name type="scientific">Notodromas monacha</name>
    <dbReference type="NCBI Taxonomy" id="399045"/>
    <lineage>
        <taxon>Eukaryota</taxon>
        <taxon>Metazoa</taxon>
        <taxon>Ecdysozoa</taxon>
        <taxon>Arthropoda</taxon>
        <taxon>Crustacea</taxon>
        <taxon>Oligostraca</taxon>
        <taxon>Ostracoda</taxon>
        <taxon>Podocopa</taxon>
        <taxon>Podocopida</taxon>
        <taxon>Cypridocopina</taxon>
        <taxon>Cypridoidea</taxon>
        <taxon>Cyprididae</taxon>
        <taxon>Notodromas</taxon>
    </lineage>
</organism>
<dbReference type="SUPFAM" id="SSF53756">
    <property type="entry name" value="UDP-Glycosyltransferase/glycogen phosphorylase"/>
    <property type="match status" value="1"/>
</dbReference>
<sequence length="345" mass="39391">MKKSRPLNGTSSQRQPNPIPTSFVPYLASVYGDRMNFVERMMNFGFTWAVQATRQRWIRSEHHNLVLVSNKVNPGPTMPNMIEIGGAHCRPPKRLPKNLKTWFDKTGAGNVIFFSMGSAVSSNNFPKQKWQAFVQAFQRVSRTLEVRILLKWDGQVEELAEDANFLVLPWIPQQDVLGHEKVKLFITHGGLLSSQETTFHAVPILGIPVGADQMMNLKRISDADAGKMLLWGDITTQRLVSDITDVLTDPKYAKAAKQRSAIMKDREEEPAAKGAFWIEYAIRNHGAPHLRSAGRFLPWYQYYMLDVYMVIFVAFYLLFFIFKTSILLMIKICGKIVPLLKEKKE</sequence>
<keyword evidence="6" id="KW-1185">Reference proteome</keyword>
<dbReference type="GO" id="GO:0008194">
    <property type="term" value="F:UDP-glycosyltransferase activity"/>
    <property type="evidence" value="ECO:0007669"/>
    <property type="project" value="InterPro"/>
</dbReference>
<reference evidence="5" key="1">
    <citation type="submission" date="2020-11" db="EMBL/GenBank/DDBJ databases">
        <authorList>
            <person name="Tran Van P."/>
        </authorList>
    </citation>
    <scope>NUCLEOTIDE SEQUENCE</scope>
</reference>
<keyword evidence="4" id="KW-0472">Membrane</keyword>
<evidence type="ECO:0000313" key="6">
    <source>
        <dbReference type="Proteomes" id="UP000678499"/>
    </source>
</evidence>
<protein>
    <recommendedName>
        <fullName evidence="7">Glucuronosyltransferase</fullName>
    </recommendedName>
</protein>
<name>A0A7R9GHE4_9CRUS</name>
<dbReference type="Gene3D" id="3.40.50.2000">
    <property type="entry name" value="Glycogen Phosphorylase B"/>
    <property type="match status" value="1"/>
</dbReference>
<dbReference type="InterPro" id="IPR050271">
    <property type="entry name" value="UDP-glycosyltransferase"/>
</dbReference>
<dbReference type="PANTHER" id="PTHR48043">
    <property type="entry name" value="EG:EG0003.4 PROTEIN-RELATED"/>
    <property type="match status" value="1"/>
</dbReference>
<dbReference type="Proteomes" id="UP000678499">
    <property type="component" value="Unassembled WGS sequence"/>
</dbReference>
<feature type="transmembrane region" description="Helical" evidence="4">
    <location>
        <begin position="299"/>
        <end position="322"/>
    </location>
</feature>
<evidence type="ECO:0000256" key="4">
    <source>
        <dbReference type="SAM" id="Phobius"/>
    </source>
</evidence>
<keyword evidence="4" id="KW-0812">Transmembrane</keyword>
<dbReference type="PANTHER" id="PTHR48043:SF159">
    <property type="entry name" value="EG:EG0003.4 PROTEIN-RELATED"/>
    <property type="match status" value="1"/>
</dbReference>
<keyword evidence="3" id="KW-0808">Transferase</keyword>
<evidence type="ECO:0000313" key="5">
    <source>
        <dbReference type="EMBL" id="CAD7281224.1"/>
    </source>
</evidence>
<dbReference type="Pfam" id="PF00201">
    <property type="entry name" value="UDPGT"/>
    <property type="match status" value="1"/>
</dbReference>
<dbReference type="OrthoDB" id="5835829at2759"/>
<dbReference type="EMBL" id="OA884733">
    <property type="protein sequence ID" value="CAD7281224.1"/>
    <property type="molecule type" value="Genomic_DNA"/>
</dbReference>
<evidence type="ECO:0000256" key="3">
    <source>
        <dbReference type="ARBA" id="ARBA00022679"/>
    </source>
</evidence>
<comment type="similarity">
    <text evidence="1">Belongs to the UDP-glycosyltransferase family.</text>
</comment>
<dbReference type="InterPro" id="IPR002213">
    <property type="entry name" value="UDP_glucos_trans"/>
</dbReference>
<gene>
    <name evidence="5" type="ORF">NMOB1V02_LOCUS8875</name>
</gene>
<keyword evidence="2" id="KW-0328">Glycosyltransferase</keyword>
<evidence type="ECO:0008006" key="7">
    <source>
        <dbReference type="Google" id="ProtNLM"/>
    </source>
</evidence>
<dbReference type="CDD" id="cd03784">
    <property type="entry name" value="GT1_Gtf-like"/>
    <property type="match status" value="1"/>
</dbReference>
<evidence type="ECO:0000256" key="2">
    <source>
        <dbReference type="ARBA" id="ARBA00022676"/>
    </source>
</evidence>
<keyword evidence="4" id="KW-1133">Transmembrane helix</keyword>
<dbReference type="FunFam" id="3.40.50.2000:FF:000021">
    <property type="entry name" value="UDP-glucuronosyltransferase"/>
    <property type="match status" value="1"/>
</dbReference>
<evidence type="ECO:0000256" key="1">
    <source>
        <dbReference type="ARBA" id="ARBA00009995"/>
    </source>
</evidence>
<dbReference type="EMBL" id="CAJPEX010002696">
    <property type="protein sequence ID" value="CAG0921376.1"/>
    <property type="molecule type" value="Genomic_DNA"/>
</dbReference>
<accession>A0A7R9GHE4</accession>
<dbReference type="AlphaFoldDB" id="A0A7R9GHE4"/>
<proteinExistence type="inferred from homology"/>